<accession>A0A5Q0MDN9</accession>
<keyword evidence="2" id="KW-0560">Oxidoreductase</keyword>
<evidence type="ECO:0000256" key="5">
    <source>
        <dbReference type="SAM" id="Phobius"/>
    </source>
</evidence>
<dbReference type="EMBL" id="CP045644">
    <property type="protein sequence ID" value="QFZ87771.1"/>
    <property type="molecule type" value="Genomic_DNA"/>
</dbReference>
<dbReference type="PANTHER" id="PTHR44196:SF1">
    <property type="entry name" value="DEHYDROGENASE_REDUCTASE SDR FAMILY MEMBER 7B"/>
    <property type="match status" value="1"/>
</dbReference>
<evidence type="ECO:0000256" key="3">
    <source>
        <dbReference type="RuleBase" id="RU000363"/>
    </source>
</evidence>
<dbReference type="NCBIfam" id="NF004792">
    <property type="entry name" value="PRK06139.1"/>
    <property type="match status" value="1"/>
</dbReference>
<dbReference type="PRINTS" id="PR00081">
    <property type="entry name" value="GDHRDH"/>
</dbReference>
<dbReference type="InterPro" id="IPR002347">
    <property type="entry name" value="SDR_fam"/>
</dbReference>
<organism evidence="6 7">
    <name type="scientific">Variovorax paradoxus</name>
    <dbReference type="NCBI Taxonomy" id="34073"/>
    <lineage>
        <taxon>Bacteria</taxon>
        <taxon>Pseudomonadati</taxon>
        <taxon>Pseudomonadota</taxon>
        <taxon>Betaproteobacteria</taxon>
        <taxon>Burkholderiales</taxon>
        <taxon>Comamonadaceae</taxon>
        <taxon>Variovorax</taxon>
    </lineage>
</organism>
<protein>
    <submittedName>
        <fullName evidence="6">SDR family oxidoreductase</fullName>
    </submittedName>
</protein>
<dbReference type="SUPFAM" id="SSF51735">
    <property type="entry name" value="NAD(P)-binding Rossmann-fold domains"/>
    <property type="match status" value="1"/>
</dbReference>
<evidence type="ECO:0000313" key="7">
    <source>
        <dbReference type="Proteomes" id="UP000326780"/>
    </source>
</evidence>
<feature type="transmembrane region" description="Helical" evidence="5">
    <location>
        <begin position="322"/>
        <end position="340"/>
    </location>
</feature>
<dbReference type="InterPro" id="IPR036291">
    <property type="entry name" value="NAD(P)-bd_dom_sf"/>
</dbReference>
<dbReference type="GO" id="GO:0016020">
    <property type="term" value="C:membrane"/>
    <property type="evidence" value="ECO:0007669"/>
    <property type="project" value="TreeGrafter"/>
</dbReference>
<dbReference type="PROSITE" id="PS00061">
    <property type="entry name" value="ADH_SHORT"/>
    <property type="match status" value="1"/>
</dbReference>
<proteinExistence type="inferred from homology"/>
<dbReference type="InterPro" id="IPR020904">
    <property type="entry name" value="Sc_DH/Rdtase_CS"/>
</dbReference>
<dbReference type="GO" id="GO:0016491">
    <property type="term" value="F:oxidoreductase activity"/>
    <property type="evidence" value="ECO:0007669"/>
    <property type="project" value="UniProtKB-KW"/>
</dbReference>
<dbReference type="PANTHER" id="PTHR44196">
    <property type="entry name" value="DEHYDROGENASE/REDUCTASE SDR FAMILY MEMBER 7B"/>
    <property type="match status" value="1"/>
</dbReference>
<keyword evidence="5" id="KW-0812">Transmembrane</keyword>
<evidence type="ECO:0000256" key="2">
    <source>
        <dbReference type="ARBA" id="ARBA00023002"/>
    </source>
</evidence>
<dbReference type="Gene3D" id="3.40.50.720">
    <property type="entry name" value="NAD(P)-binding Rossmann-like Domain"/>
    <property type="match status" value="1"/>
</dbReference>
<sequence>MSAAHPTPPTSQASPSPEGPADATPHLLRQVVVLTGASSGIGRATALAFASQGASLVLAARNREALQTVAADCERAGARVLVVPTDVTDAGAVSALAQAAITHFGHVDMWINNVGVGAVGRFEDTPLASHRRVVEANLLGHMHGAYAVVPHFRARGRGTLVHMISLGGWVGTPYATAYTASKFGIRGFSESLRAELADCPGIHVCEVFPTFVDSPGMSHGANYSGHRVGPPPPVVDPRRVAAALVGLATRPRARTYIGAPARPGILMHALAPNLMARLLGRVGSAAMRRAPPAERSDGNLFEPSRGCAIDGGFRKKAGPARAVWLGLGALGAVAATRYVLRHARSTR</sequence>
<comment type="similarity">
    <text evidence="1 3">Belongs to the short-chain dehydrogenases/reductases (SDR) family.</text>
</comment>
<feature type="region of interest" description="Disordered" evidence="4">
    <location>
        <begin position="1"/>
        <end position="23"/>
    </location>
</feature>
<evidence type="ECO:0000313" key="6">
    <source>
        <dbReference type="EMBL" id="QFZ87771.1"/>
    </source>
</evidence>
<reference evidence="6 7" key="1">
    <citation type="submission" date="2019-10" db="EMBL/GenBank/DDBJ databases">
        <title>Complete genome sequence of Variovorax paradoxus 5C-2.</title>
        <authorList>
            <person name="Gogoleva N.E."/>
            <person name="Balkin A.S."/>
        </authorList>
    </citation>
    <scope>NUCLEOTIDE SEQUENCE [LARGE SCALE GENOMIC DNA]</scope>
    <source>
        <strain evidence="6 7">5C-2</strain>
    </source>
</reference>
<evidence type="ECO:0000256" key="4">
    <source>
        <dbReference type="SAM" id="MobiDB-lite"/>
    </source>
</evidence>
<dbReference type="PRINTS" id="PR00080">
    <property type="entry name" value="SDRFAMILY"/>
</dbReference>
<name>A0A5Q0MDN9_VARPD</name>
<dbReference type="AlphaFoldDB" id="A0A5Q0MDN9"/>
<keyword evidence="5" id="KW-1133">Transmembrane helix</keyword>
<evidence type="ECO:0000256" key="1">
    <source>
        <dbReference type="ARBA" id="ARBA00006484"/>
    </source>
</evidence>
<dbReference type="Pfam" id="PF00106">
    <property type="entry name" value="adh_short"/>
    <property type="match status" value="1"/>
</dbReference>
<dbReference type="Proteomes" id="UP000326780">
    <property type="component" value="Chromosome"/>
</dbReference>
<gene>
    <name evidence="6" type="ORF">GFK26_27105</name>
</gene>
<keyword evidence="5" id="KW-0472">Membrane</keyword>
<feature type="compositionally biased region" description="Low complexity" evidence="4">
    <location>
        <begin position="1"/>
        <end position="16"/>
    </location>
</feature>